<reference evidence="1 2" key="2">
    <citation type="journal article" date="2016" name="Int. J. Syst. Evol. Microbiol.">
        <title>Vitellibacter aquimaris sp. nov., a marine bacterium isolated from seawater.</title>
        <authorList>
            <person name="Thevarajoo S."/>
            <person name="Selvaratnam C."/>
            <person name="Goh K.M."/>
            <person name="Hong K.W."/>
            <person name="Chan X.Y."/>
            <person name="Chan K.G."/>
            <person name="Chong C.S."/>
        </authorList>
    </citation>
    <scope>NUCLEOTIDE SEQUENCE [LARGE SCALE GENOMIC DNA]</scope>
    <source>
        <strain evidence="1 2">D-24</strain>
    </source>
</reference>
<gene>
    <name evidence="1" type="ORF">LS48_01195</name>
</gene>
<accession>A0A137RLQ3</accession>
<dbReference type="Proteomes" id="UP000070138">
    <property type="component" value="Unassembled WGS sequence"/>
</dbReference>
<name>A0A137RLQ3_9FLAO</name>
<dbReference type="STRING" id="1548749.LS48_01195"/>
<reference evidence="2" key="1">
    <citation type="submission" date="2014-10" db="EMBL/GenBank/DDBJ databases">
        <title>Genome sequencing of Vitellibacter sp. D-24.</title>
        <authorList>
            <person name="Thevarajoo S."/>
            <person name="Selvaratnam C."/>
            <person name="Goh K.M."/>
            <person name="Chong C.S."/>
        </authorList>
    </citation>
    <scope>NUCLEOTIDE SEQUENCE [LARGE SCALE GENOMIC DNA]</scope>
    <source>
        <strain evidence="2">D-24</strain>
    </source>
</reference>
<dbReference type="EMBL" id="JRWG01000001">
    <property type="protein sequence ID" value="KXO01120.1"/>
    <property type="molecule type" value="Genomic_DNA"/>
</dbReference>
<evidence type="ECO:0000313" key="2">
    <source>
        <dbReference type="Proteomes" id="UP000070138"/>
    </source>
</evidence>
<protein>
    <submittedName>
        <fullName evidence="1">Uncharacterized protein</fullName>
    </submittedName>
</protein>
<organism evidence="1 2">
    <name type="scientific">Aequorivita aquimaris</name>
    <dbReference type="NCBI Taxonomy" id="1548749"/>
    <lineage>
        <taxon>Bacteria</taxon>
        <taxon>Pseudomonadati</taxon>
        <taxon>Bacteroidota</taxon>
        <taxon>Flavobacteriia</taxon>
        <taxon>Flavobacteriales</taxon>
        <taxon>Flavobacteriaceae</taxon>
        <taxon>Aequorivita</taxon>
    </lineage>
</organism>
<proteinExistence type="predicted"/>
<dbReference type="OrthoDB" id="1447429at2"/>
<evidence type="ECO:0000313" key="1">
    <source>
        <dbReference type="EMBL" id="KXO01120.1"/>
    </source>
</evidence>
<dbReference type="AlphaFoldDB" id="A0A137RLQ3"/>
<comment type="caution">
    <text evidence="1">The sequence shown here is derived from an EMBL/GenBank/DDBJ whole genome shotgun (WGS) entry which is preliminary data.</text>
</comment>
<keyword evidence="2" id="KW-1185">Reference proteome</keyword>
<dbReference type="RefSeq" id="WP_062619138.1">
    <property type="nucleotide sequence ID" value="NZ_JRWG01000001.1"/>
</dbReference>
<sequence length="207" mass="24368">MAIATTSQILETLENLDLKDLLDKMEDYVRGRFYDKTDQNKNGLQFQDFCQTVLMKACDGTRKWDMGKGSFENFIFGTLRSDLNYFFKKGKVRPDDDDNEEDDSEYSEESYITDVYYSEDIEQGVIDKSFDKIDDDTNIQRWISSLKEQGSDNLEIEVFECWTAGIKTPKEVAEYMSLPIKEINNIYKRLRRKTIKLDTQWISLKKQ</sequence>